<dbReference type="InterPro" id="IPR000601">
    <property type="entry name" value="PKD_dom"/>
</dbReference>
<comment type="caution">
    <text evidence="3">The sequence shown here is derived from an EMBL/GenBank/DDBJ whole genome shotgun (WGS) entry which is preliminary data.</text>
</comment>
<dbReference type="SUPFAM" id="SSF49299">
    <property type="entry name" value="PKD domain"/>
    <property type="match status" value="1"/>
</dbReference>
<protein>
    <submittedName>
        <fullName evidence="3">PKD domain-containing protein</fullName>
    </submittedName>
</protein>
<proteinExistence type="predicted"/>
<dbReference type="OrthoDB" id="7443339at2"/>
<dbReference type="PROSITE" id="PS50093">
    <property type="entry name" value="PKD"/>
    <property type="match status" value="1"/>
</dbReference>
<evidence type="ECO:0000259" key="2">
    <source>
        <dbReference type="PROSITE" id="PS50093"/>
    </source>
</evidence>
<dbReference type="RefSeq" id="WP_146268879.1">
    <property type="nucleotide sequence ID" value="NZ_VOEI01000001.1"/>
</dbReference>
<name>A0A563U9K7_9SPHI</name>
<keyword evidence="4" id="KW-1185">Reference proteome</keyword>
<keyword evidence="1" id="KW-0732">Signal</keyword>
<evidence type="ECO:0000256" key="1">
    <source>
        <dbReference type="SAM" id="SignalP"/>
    </source>
</evidence>
<dbReference type="EMBL" id="VOEI01000001">
    <property type="protein sequence ID" value="TWR28071.1"/>
    <property type="molecule type" value="Genomic_DNA"/>
</dbReference>
<feature type="domain" description="PKD" evidence="2">
    <location>
        <begin position="56"/>
        <end position="88"/>
    </location>
</feature>
<dbReference type="AlphaFoldDB" id="A0A563U9K7"/>
<feature type="signal peptide" evidence="1">
    <location>
        <begin position="1"/>
        <end position="23"/>
    </location>
</feature>
<dbReference type="CDD" id="cd00146">
    <property type="entry name" value="PKD"/>
    <property type="match status" value="1"/>
</dbReference>
<dbReference type="InterPro" id="IPR013783">
    <property type="entry name" value="Ig-like_fold"/>
</dbReference>
<accession>A0A563U9K7</accession>
<dbReference type="Pfam" id="PF18911">
    <property type="entry name" value="PKD_4"/>
    <property type="match status" value="1"/>
</dbReference>
<feature type="chain" id="PRO_5022116719" evidence="1">
    <location>
        <begin position="24"/>
        <end position="287"/>
    </location>
</feature>
<sequence length="287" mass="30747">MKKIKATALFCIVLLGISISSCKKDSYVPQTDLAYDVAVDGATATFKVTTTGVTNYQWDFGDGTKSTDASPTHTYPGKGKYVPTLVASVNGKTTESSTVLRIAKVSPVKLNDNSLADWDAITQNVIPLGPNRGVVNAVKLDYDGNYVYIYMEMARKKADADIFDFYIDSDNNPATGLLTGTFTGGGYDILLEGQLLTSGIDIFYHNSTDQTAFSFAQQSIADAIKVGTVQEANGVTKFEMSIARGKLKGLTGTGARFGIQVTKNDYSVLFGSAPDPGSSSFFLDMSE</sequence>
<reference evidence="3 4" key="1">
    <citation type="submission" date="2019-07" db="EMBL/GenBank/DDBJ databases">
        <authorList>
            <person name="Kim J."/>
        </authorList>
    </citation>
    <scope>NUCLEOTIDE SEQUENCE [LARGE SCALE GENOMIC DNA]</scope>
    <source>
        <strain evidence="3 4">MJ1a</strain>
    </source>
</reference>
<dbReference type="Gene3D" id="2.60.40.10">
    <property type="entry name" value="Immunoglobulins"/>
    <property type="match status" value="1"/>
</dbReference>
<dbReference type="PROSITE" id="PS51257">
    <property type="entry name" value="PROKAR_LIPOPROTEIN"/>
    <property type="match status" value="1"/>
</dbReference>
<gene>
    <name evidence="3" type="ORF">FPZ42_02320</name>
</gene>
<evidence type="ECO:0000313" key="4">
    <source>
        <dbReference type="Proteomes" id="UP000318010"/>
    </source>
</evidence>
<dbReference type="InterPro" id="IPR035986">
    <property type="entry name" value="PKD_dom_sf"/>
</dbReference>
<organism evidence="3 4">
    <name type="scientific">Mucilaginibacter achroorhodeus</name>
    <dbReference type="NCBI Taxonomy" id="2599294"/>
    <lineage>
        <taxon>Bacteria</taxon>
        <taxon>Pseudomonadati</taxon>
        <taxon>Bacteroidota</taxon>
        <taxon>Sphingobacteriia</taxon>
        <taxon>Sphingobacteriales</taxon>
        <taxon>Sphingobacteriaceae</taxon>
        <taxon>Mucilaginibacter</taxon>
    </lineage>
</organism>
<dbReference type="Proteomes" id="UP000318010">
    <property type="component" value="Unassembled WGS sequence"/>
</dbReference>
<evidence type="ECO:0000313" key="3">
    <source>
        <dbReference type="EMBL" id="TWR28071.1"/>
    </source>
</evidence>